<organism evidence="1 2">
    <name type="scientific">Paraglomus occultum</name>
    <dbReference type="NCBI Taxonomy" id="144539"/>
    <lineage>
        <taxon>Eukaryota</taxon>
        <taxon>Fungi</taxon>
        <taxon>Fungi incertae sedis</taxon>
        <taxon>Mucoromycota</taxon>
        <taxon>Glomeromycotina</taxon>
        <taxon>Glomeromycetes</taxon>
        <taxon>Paraglomerales</taxon>
        <taxon>Paraglomeraceae</taxon>
        <taxon>Paraglomus</taxon>
    </lineage>
</organism>
<comment type="caution">
    <text evidence="1">The sequence shown here is derived from an EMBL/GenBank/DDBJ whole genome shotgun (WGS) entry which is preliminary data.</text>
</comment>
<dbReference type="Proteomes" id="UP000789572">
    <property type="component" value="Unassembled WGS sequence"/>
</dbReference>
<accession>A0A9N9E8G6</accession>
<name>A0A9N9E8G6_9GLOM</name>
<sequence length="42" mass="4502">TALVLADSLPSRLDGILDRSRKAEFLSVAGGNLSYLNRDLSP</sequence>
<evidence type="ECO:0000313" key="1">
    <source>
        <dbReference type="EMBL" id="CAG8664842.1"/>
    </source>
</evidence>
<proteinExistence type="predicted"/>
<reference evidence="1" key="1">
    <citation type="submission" date="2021-06" db="EMBL/GenBank/DDBJ databases">
        <authorList>
            <person name="Kallberg Y."/>
            <person name="Tangrot J."/>
            <person name="Rosling A."/>
        </authorList>
    </citation>
    <scope>NUCLEOTIDE SEQUENCE</scope>
    <source>
        <strain evidence="1">IA702</strain>
    </source>
</reference>
<feature type="non-terminal residue" evidence="1">
    <location>
        <position position="42"/>
    </location>
</feature>
<keyword evidence="2" id="KW-1185">Reference proteome</keyword>
<evidence type="ECO:0000313" key="2">
    <source>
        <dbReference type="Proteomes" id="UP000789572"/>
    </source>
</evidence>
<gene>
    <name evidence="1" type="ORF">POCULU_LOCUS10648</name>
</gene>
<protein>
    <submittedName>
        <fullName evidence="1">1801_t:CDS:1</fullName>
    </submittedName>
</protein>
<dbReference type="AlphaFoldDB" id="A0A9N9E8G6"/>
<feature type="non-terminal residue" evidence="1">
    <location>
        <position position="1"/>
    </location>
</feature>
<dbReference type="EMBL" id="CAJVPJ010005907">
    <property type="protein sequence ID" value="CAG8664842.1"/>
    <property type="molecule type" value="Genomic_DNA"/>
</dbReference>